<proteinExistence type="predicted"/>
<feature type="domain" description="Glycosyl transferase family 1" evidence="1">
    <location>
        <begin position="206"/>
        <end position="320"/>
    </location>
</feature>
<protein>
    <submittedName>
        <fullName evidence="3">Glycosyltransferase</fullName>
        <ecNumber evidence="3">2.4.-.-</ecNumber>
    </submittedName>
</protein>
<evidence type="ECO:0000259" key="1">
    <source>
        <dbReference type="Pfam" id="PF00534"/>
    </source>
</evidence>
<dbReference type="InterPro" id="IPR050194">
    <property type="entry name" value="Glycosyltransferase_grp1"/>
</dbReference>
<name>A0ABW1RCA0_9LACO</name>
<dbReference type="Pfam" id="PF13439">
    <property type="entry name" value="Glyco_transf_4"/>
    <property type="match status" value="1"/>
</dbReference>
<dbReference type="SUPFAM" id="SSF53756">
    <property type="entry name" value="UDP-Glycosyltransferase/glycogen phosphorylase"/>
    <property type="match status" value="1"/>
</dbReference>
<dbReference type="EMBL" id="JBHSSL010000018">
    <property type="protein sequence ID" value="MFC6169398.1"/>
    <property type="molecule type" value="Genomic_DNA"/>
</dbReference>
<keyword evidence="3" id="KW-0328">Glycosyltransferase</keyword>
<sequence>MEYNKIRLMIITQSEGGGLRRYITDVIDGLDNSKYEVALVYNSDYGDQKFKDWIQEKQNTHQIKLFDIKTFVREISLVNDLKTYRFLLQCIDDFEPTIVHVQSSKAGVIGRLAAKTKRIKQIYYTPHAYSFLSPEFSSIKKRIFILVEKIFSRYFTTFTFNVSQTEKEAALEYNIDRPNKFVVIPNGIPPLKRNYRSYAQDEMKVTDNEIIIGNVARFSNQKNPQLFVSIAVEALKQIKELKFVWIGSGELMNKMQLLVKKASIEKSFIFLGDRNDAEYLMDGFDIYLATSNFEGFSYSLLEAARAKLPVVAPKVPGIIDFSYIYKKTYLFNLHDSVDNICSLLYKSISDLDNPIEANILFSYEDMIDKITSYYEKKESYI</sequence>
<dbReference type="PANTHER" id="PTHR45947:SF3">
    <property type="entry name" value="SULFOQUINOVOSYL TRANSFERASE SQD2"/>
    <property type="match status" value="1"/>
</dbReference>
<organism evidence="3 4">
    <name type="scientific">Loigolactobacillus jiayinensis</name>
    <dbReference type="NCBI Taxonomy" id="2486016"/>
    <lineage>
        <taxon>Bacteria</taxon>
        <taxon>Bacillati</taxon>
        <taxon>Bacillota</taxon>
        <taxon>Bacilli</taxon>
        <taxon>Lactobacillales</taxon>
        <taxon>Lactobacillaceae</taxon>
        <taxon>Loigolactobacillus</taxon>
    </lineage>
</organism>
<dbReference type="RefSeq" id="WP_125551331.1">
    <property type="nucleotide sequence ID" value="NZ_JBHSSL010000018.1"/>
</dbReference>
<dbReference type="InterPro" id="IPR001296">
    <property type="entry name" value="Glyco_trans_1"/>
</dbReference>
<evidence type="ECO:0000313" key="4">
    <source>
        <dbReference type="Proteomes" id="UP001596289"/>
    </source>
</evidence>
<evidence type="ECO:0000313" key="3">
    <source>
        <dbReference type="EMBL" id="MFC6169398.1"/>
    </source>
</evidence>
<dbReference type="EC" id="2.4.-.-" evidence="3"/>
<gene>
    <name evidence="3" type="ORF">ACFQGP_02255</name>
</gene>
<dbReference type="InterPro" id="IPR028098">
    <property type="entry name" value="Glyco_trans_4-like_N"/>
</dbReference>
<dbReference type="PANTHER" id="PTHR45947">
    <property type="entry name" value="SULFOQUINOVOSYL TRANSFERASE SQD2"/>
    <property type="match status" value="1"/>
</dbReference>
<comment type="caution">
    <text evidence="3">The sequence shown here is derived from an EMBL/GenBank/DDBJ whole genome shotgun (WGS) entry which is preliminary data.</text>
</comment>
<keyword evidence="4" id="KW-1185">Reference proteome</keyword>
<dbReference type="Gene3D" id="3.40.50.2000">
    <property type="entry name" value="Glycogen Phosphorylase B"/>
    <property type="match status" value="2"/>
</dbReference>
<keyword evidence="3" id="KW-0808">Transferase</keyword>
<dbReference type="GO" id="GO:0016757">
    <property type="term" value="F:glycosyltransferase activity"/>
    <property type="evidence" value="ECO:0007669"/>
    <property type="project" value="UniProtKB-KW"/>
</dbReference>
<reference evidence="4" key="1">
    <citation type="journal article" date="2019" name="Int. J. Syst. Evol. Microbiol.">
        <title>The Global Catalogue of Microorganisms (GCM) 10K type strain sequencing project: providing services to taxonomists for standard genome sequencing and annotation.</title>
        <authorList>
            <consortium name="The Broad Institute Genomics Platform"/>
            <consortium name="The Broad Institute Genome Sequencing Center for Infectious Disease"/>
            <person name="Wu L."/>
            <person name="Ma J."/>
        </authorList>
    </citation>
    <scope>NUCLEOTIDE SEQUENCE [LARGE SCALE GENOMIC DNA]</scope>
    <source>
        <strain evidence="4">CCM 8904</strain>
    </source>
</reference>
<evidence type="ECO:0000259" key="2">
    <source>
        <dbReference type="Pfam" id="PF13439"/>
    </source>
</evidence>
<feature type="domain" description="Glycosyltransferase subfamily 4-like N-terminal" evidence="2">
    <location>
        <begin position="17"/>
        <end position="189"/>
    </location>
</feature>
<dbReference type="Proteomes" id="UP001596289">
    <property type="component" value="Unassembled WGS sequence"/>
</dbReference>
<accession>A0ABW1RCA0</accession>
<dbReference type="Pfam" id="PF00534">
    <property type="entry name" value="Glycos_transf_1"/>
    <property type="match status" value="1"/>
</dbReference>